<evidence type="ECO:0000313" key="10">
    <source>
        <dbReference type="Proteomes" id="UP000198740"/>
    </source>
</evidence>
<evidence type="ECO:0000256" key="4">
    <source>
        <dbReference type="ARBA" id="ARBA00022989"/>
    </source>
</evidence>
<dbReference type="PANTHER" id="PTHR34820">
    <property type="entry name" value="INNER MEMBRANE PROTEIN YEBZ"/>
    <property type="match status" value="1"/>
</dbReference>
<dbReference type="GO" id="GO:0006825">
    <property type="term" value="P:copper ion transport"/>
    <property type="evidence" value="ECO:0007669"/>
    <property type="project" value="InterPro"/>
</dbReference>
<feature type="transmembrane region" description="Helical" evidence="6">
    <location>
        <begin position="186"/>
        <end position="208"/>
    </location>
</feature>
<dbReference type="Proteomes" id="UP000317267">
    <property type="component" value="Unassembled WGS sequence"/>
</dbReference>
<sequence length="293" mass="31033">MSELTQVALRFALYLDLMVLFGLGLFGLYGLKAPERVLLNFRGLLRLTAGLGLVLSMASLLTLTQAMSGATDWQTLWPHLHMMLWQTDLGLMWWLRMGALGVAVLGTRLPLTTLSGATALVTLAWTGHGVMHEGTLGVWHILSDGAHLLAAGGWVGALAAFGLLLRRASLHHADHVRVLARALAGFEHVGAGFVAVLIGTGVANYLLVVGPNLDGLTGGVYAILLCLKLGLFGLMLGLAALNRFHLTPLLQRSVAAGDYVAAIAALRRSMVLELSTAALILALVAWLGTLAPN</sequence>
<comment type="similarity">
    <text evidence="6">Belongs to the CopD family.</text>
</comment>
<dbReference type="PANTHER" id="PTHR34820:SF4">
    <property type="entry name" value="INNER MEMBRANE PROTEIN YEBZ"/>
    <property type="match status" value="1"/>
</dbReference>
<keyword evidence="3 6" id="KW-0812">Transmembrane</keyword>
<keyword evidence="10" id="KW-1185">Reference proteome</keyword>
<organism evidence="9 11">
    <name type="scientific">Pseudomonas grimontii</name>
    <dbReference type="NCBI Taxonomy" id="129847"/>
    <lineage>
        <taxon>Bacteria</taxon>
        <taxon>Pseudomonadati</taxon>
        <taxon>Pseudomonadota</taxon>
        <taxon>Gammaproteobacteria</taxon>
        <taxon>Pseudomonadales</taxon>
        <taxon>Pseudomonadaceae</taxon>
        <taxon>Pseudomonas</taxon>
    </lineage>
</organism>
<feature type="domain" description="Copper resistance protein D" evidence="7">
    <location>
        <begin position="181"/>
        <end position="287"/>
    </location>
</feature>
<feature type="transmembrane region" description="Helical" evidence="6">
    <location>
        <begin position="220"/>
        <end position="241"/>
    </location>
</feature>
<comment type="caution">
    <text evidence="9">The sequence shown here is derived from an EMBL/GenBank/DDBJ whole genome shotgun (WGS) entry which is preliminary data.</text>
</comment>
<protein>
    <recommendedName>
        <fullName evidence="6">Copper resistance protein D</fullName>
    </recommendedName>
</protein>
<dbReference type="InterPro" id="IPR047689">
    <property type="entry name" value="CopD"/>
</dbReference>
<comment type="subcellular location">
    <subcellularLocation>
        <location evidence="6">Cell inner membrane</location>
        <topology evidence="6">Multi-pass membrane protein</topology>
    </subcellularLocation>
    <subcellularLocation>
        <location evidence="1">Cell membrane</location>
        <topology evidence="1">Multi-pass membrane protein</topology>
    </subcellularLocation>
</comment>
<dbReference type="GO" id="GO:0046688">
    <property type="term" value="P:response to copper ion"/>
    <property type="evidence" value="ECO:0007669"/>
    <property type="project" value="UniProtKB-UniRule"/>
</dbReference>
<keyword evidence="4 6" id="KW-1133">Transmembrane helix</keyword>
<gene>
    <name evidence="9" type="primary">copD</name>
    <name evidence="9" type="ORF">FIV39_16170</name>
    <name evidence="8" type="ORF">SAMN04490186_0379</name>
</gene>
<feature type="transmembrane region" description="Helical" evidence="6">
    <location>
        <begin position="12"/>
        <end position="31"/>
    </location>
</feature>
<dbReference type="EMBL" id="FNKM01000002">
    <property type="protein sequence ID" value="SDQ40833.1"/>
    <property type="molecule type" value="Genomic_DNA"/>
</dbReference>
<keyword evidence="6" id="KW-0186">Copper</keyword>
<evidence type="ECO:0000256" key="3">
    <source>
        <dbReference type="ARBA" id="ARBA00022692"/>
    </source>
</evidence>
<evidence type="ECO:0000256" key="5">
    <source>
        <dbReference type="ARBA" id="ARBA00023136"/>
    </source>
</evidence>
<dbReference type="Proteomes" id="UP000198740">
    <property type="component" value="Unassembled WGS sequence"/>
</dbReference>
<dbReference type="InterPro" id="IPR008457">
    <property type="entry name" value="Cu-R_CopD_dom"/>
</dbReference>
<comment type="function">
    <text evidence="6">Involved in copper resistance.</text>
</comment>
<evidence type="ECO:0000313" key="9">
    <source>
        <dbReference type="EMBL" id="TWR65429.1"/>
    </source>
</evidence>
<dbReference type="Pfam" id="PF05425">
    <property type="entry name" value="CopD"/>
    <property type="match status" value="1"/>
</dbReference>
<keyword evidence="6" id="KW-0997">Cell inner membrane</keyword>
<dbReference type="InterPro" id="IPR032694">
    <property type="entry name" value="CopC/D"/>
</dbReference>
<feature type="transmembrane region" description="Helical" evidence="6">
    <location>
        <begin position="271"/>
        <end position="291"/>
    </location>
</feature>
<feature type="transmembrane region" description="Helical" evidence="6">
    <location>
        <begin position="102"/>
        <end position="125"/>
    </location>
</feature>
<evidence type="ECO:0000256" key="1">
    <source>
        <dbReference type="ARBA" id="ARBA00004651"/>
    </source>
</evidence>
<evidence type="ECO:0000313" key="8">
    <source>
        <dbReference type="EMBL" id="SDQ40833.1"/>
    </source>
</evidence>
<accession>A0A1H1AM80</accession>
<reference evidence="8 10" key="1">
    <citation type="submission" date="2016-10" db="EMBL/GenBank/DDBJ databases">
        <authorList>
            <person name="Varghese N."/>
            <person name="Submissions S."/>
        </authorList>
    </citation>
    <scope>NUCLEOTIDE SEQUENCE [LARGE SCALE GENOMIC DNA]</scope>
    <source>
        <strain evidence="8 10">BS2976</strain>
    </source>
</reference>
<feature type="transmembrane region" description="Helical" evidence="6">
    <location>
        <begin position="43"/>
        <end position="64"/>
    </location>
</feature>
<name>A0A1H1AM80_9PSED</name>
<dbReference type="GO" id="GO:0005886">
    <property type="term" value="C:plasma membrane"/>
    <property type="evidence" value="ECO:0007669"/>
    <property type="project" value="UniProtKB-SubCell"/>
</dbReference>
<evidence type="ECO:0000256" key="6">
    <source>
        <dbReference type="RuleBase" id="RU369037"/>
    </source>
</evidence>
<dbReference type="AlphaFoldDB" id="A0A1H1AM80"/>
<comment type="caution">
    <text evidence="6">Lacks conserved residue(s) required for the propagation of feature annotation.</text>
</comment>
<evidence type="ECO:0000313" key="11">
    <source>
        <dbReference type="Proteomes" id="UP000317267"/>
    </source>
</evidence>
<evidence type="ECO:0000256" key="2">
    <source>
        <dbReference type="ARBA" id="ARBA00022475"/>
    </source>
</evidence>
<dbReference type="OrthoDB" id="6053803at2"/>
<dbReference type="EMBL" id="VFES01000009">
    <property type="protein sequence ID" value="TWR65429.1"/>
    <property type="molecule type" value="Genomic_DNA"/>
</dbReference>
<dbReference type="NCBIfam" id="NF033808">
    <property type="entry name" value="copper_CopD"/>
    <property type="match status" value="1"/>
</dbReference>
<keyword evidence="5 6" id="KW-0472">Membrane</keyword>
<reference evidence="9 11" key="2">
    <citation type="submission" date="2019-06" db="EMBL/GenBank/DDBJ databases">
        <title>Pseudomonas bimorpha sp. nov. isolated from bovine raw milk and skim milk concentrate.</title>
        <authorList>
            <person name="Hofmann K."/>
            <person name="Huptas C."/>
            <person name="Doll E."/>
            <person name="Scherer S."/>
            <person name="Wenning M."/>
        </authorList>
    </citation>
    <scope>NUCLEOTIDE SEQUENCE [LARGE SCALE GENOMIC DNA]</scope>
    <source>
        <strain evidence="9 11">DSM 17515</strain>
    </source>
</reference>
<dbReference type="RefSeq" id="WP_090400161.1">
    <property type="nucleotide sequence ID" value="NZ_FNKM01000002.1"/>
</dbReference>
<feature type="transmembrane region" description="Helical" evidence="6">
    <location>
        <begin position="145"/>
        <end position="165"/>
    </location>
</feature>
<evidence type="ECO:0000259" key="7">
    <source>
        <dbReference type="Pfam" id="PF05425"/>
    </source>
</evidence>
<keyword evidence="2 6" id="KW-1003">Cell membrane</keyword>
<proteinExistence type="inferred from homology"/>